<evidence type="ECO:0000313" key="2">
    <source>
        <dbReference type="EMBL" id="PHJ20284.1"/>
    </source>
</evidence>
<feature type="non-terminal residue" evidence="2">
    <location>
        <position position="511"/>
    </location>
</feature>
<dbReference type="GeneID" id="94429260"/>
<accession>A0A2C6KW09</accession>
<dbReference type="EMBL" id="MIGC01002900">
    <property type="protein sequence ID" value="PHJ20284.1"/>
    <property type="molecule type" value="Genomic_DNA"/>
</dbReference>
<keyword evidence="3" id="KW-1185">Reference proteome</keyword>
<dbReference type="Gene3D" id="1.20.5.2050">
    <property type="match status" value="2"/>
</dbReference>
<comment type="caution">
    <text evidence="2">The sequence shown here is derived from an EMBL/GenBank/DDBJ whole genome shotgun (WGS) entry which is preliminary data.</text>
</comment>
<protein>
    <submittedName>
        <fullName evidence="2">Ap2 domain transcription factor ap2viib-2</fullName>
    </submittedName>
</protein>
<feature type="compositionally biased region" description="Basic and acidic residues" evidence="1">
    <location>
        <begin position="281"/>
        <end position="300"/>
    </location>
</feature>
<sequence>MTIPPVFSSSSGCIAFTSPSPFLFLMKRSNSGSGVCTPSSMSLCSDLKERIYPLKKCHSLSRQRHSLKFSRGLSSSPFLFTSSSSSSSPPSPSSSSSSHSESFLNSVSPYQDSCISCRHLSSSSFRFAGKGCKCVPRCSGVCTQSHNESPLLLRSHSTTRLSSNNDYKSFSSSSSLFSSSPSFFYRYHEISSTTSSSVPSSNGSPENLSQSFASFSGNLQHPSFFLTRCMYTTAAPSSSQRVADEDLKERRGQEEEEGERYSNISRGKRTEDCNFESSEIPEERQKGRRERENEERRKAETSFTSDSEDRGGEHEEPKQEDEEVPRVYRQPEGMVQHVFQWGIGNAFRAINANRFRPVHAARPKEVSIHPSYFESPYPSFMIWEALNEAWEVYFYENFKKSAKPFPVKKFGIKQAKREALQFLQQMKKEGRLEKPRFHAEEGKGDGSVTFDQVTGSWVCRYFDAETGRGTSRAFGGDYHGFEEAKSLAIQRRRQNVANQDLLLKQKKIFIH</sequence>
<evidence type="ECO:0000256" key="1">
    <source>
        <dbReference type="SAM" id="MobiDB-lite"/>
    </source>
</evidence>
<feature type="compositionally biased region" description="Basic and acidic residues" evidence="1">
    <location>
        <begin position="307"/>
        <end position="317"/>
    </location>
</feature>
<dbReference type="VEuPathDB" id="ToxoDB:CSUI_005882"/>
<name>A0A2C6KW09_9APIC</name>
<dbReference type="Proteomes" id="UP000221165">
    <property type="component" value="Unassembled WGS sequence"/>
</dbReference>
<dbReference type="RefSeq" id="XP_067921974.1">
    <property type="nucleotide sequence ID" value="XM_068066049.1"/>
</dbReference>
<feature type="region of interest" description="Disordered" evidence="1">
    <location>
        <begin position="235"/>
        <end position="325"/>
    </location>
</feature>
<dbReference type="OrthoDB" id="361126at2759"/>
<reference evidence="2 3" key="1">
    <citation type="journal article" date="2017" name="Int. J. Parasitol.">
        <title>The genome of the protozoan parasite Cystoisospora suis and a reverse vaccinology approach to identify vaccine candidates.</title>
        <authorList>
            <person name="Palmieri N."/>
            <person name="Shrestha A."/>
            <person name="Ruttkowski B."/>
            <person name="Beck T."/>
            <person name="Vogl C."/>
            <person name="Tomley F."/>
            <person name="Blake D.P."/>
            <person name="Joachim A."/>
        </authorList>
    </citation>
    <scope>NUCLEOTIDE SEQUENCE [LARGE SCALE GENOMIC DNA]</scope>
    <source>
        <strain evidence="2 3">Wien I</strain>
    </source>
</reference>
<feature type="compositionally biased region" description="Basic and acidic residues" evidence="1">
    <location>
        <begin position="242"/>
        <end position="253"/>
    </location>
</feature>
<proteinExistence type="predicted"/>
<evidence type="ECO:0000313" key="3">
    <source>
        <dbReference type="Proteomes" id="UP000221165"/>
    </source>
</evidence>
<dbReference type="AlphaFoldDB" id="A0A2C6KW09"/>
<gene>
    <name evidence="2" type="ORF">CSUI_005882</name>
</gene>
<organism evidence="2 3">
    <name type="scientific">Cystoisospora suis</name>
    <dbReference type="NCBI Taxonomy" id="483139"/>
    <lineage>
        <taxon>Eukaryota</taxon>
        <taxon>Sar</taxon>
        <taxon>Alveolata</taxon>
        <taxon>Apicomplexa</taxon>
        <taxon>Conoidasida</taxon>
        <taxon>Coccidia</taxon>
        <taxon>Eucoccidiorida</taxon>
        <taxon>Eimeriorina</taxon>
        <taxon>Sarcocystidae</taxon>
        <taxon>Cystoisospora</taxon>
    </lineage>
</organism>